<dbReference type="PANTHER" id="PTHR31945">
    <property type="entry name" value="TRANSCRIPTION FACTOR SCREAM2-RELATED"/>
    <property type="match status" value="1"/>
</dbReference>
<dbReference type="AlphaFoldDB" id="A0A1Q3APC9"/>
<comment type="caution">
    <text evidence="4">The sequence shown here is derived from an EMBL/GenBank/DDBJ whole genome shotgun (WGS) entry which is preliminary data.</text>
</comment>
<sequence length="168" mass="19285">MASCGRLQRRMALRRKLHILRTLTGSKSVKKSSVIMDALLYIYKLRLKLEAIVREYSYLMAIKREYIKLIKYVQVPKEVNVDKIGEAFLVKVRCTKEGDMLVSILEAFEDMGLDVLQANVSCNSFFAMEAIVAANDKKCRDVRDISQSIIEAIERQVQEDTCKALKLF</sequence>
<dbReference type="InterPro" id="IPR054502">
    <property type="entry name" value="bHLH-TF_ACT-like_plant"/>
</dbReference>
<organism evidence="4 5">
    <name type="scientific">Cephalotus follicularis</name>
    <name type="common">Albany pitcher plant</name>
    <dbReference type="NCBI Taxonomy" id="3775"/>
    <lineage>
        <taxon>Eukaryota</taxon>
        <taxon>Viridiplantae</taxon>
        <taxon>Streptophyta</taxon>
        <taxon>Embryophyta</taxon>
        <taxon>Tracheophyta</taxon>
        <taxon>Spermatophyta</taxon>
        <taxon>Magnoliopsida</taxon>
        <taxon>eudicotyledons</taxon>
        <taxon>Gunneridae</taxon>
        <taxon>Pentapetalae</taxon>
        <taxon>rosids</taxon>
        <taxon>fabids</taxon>
        <taxon>Oxalidales</taxon>
        <taxon>Cephalotaceae</taxon>
        <taxon>Cephalotus</taxon>
    </lineage>
</organism>
<dbReference type="OrthoDB" id="1057417at2759"/>
<keyword evidence="2" id="KW-0539">Nucleus</keyword>
<dbReference type="Proteomes" id="UP000187406">
    <property type="component" value="Unassembled WGS sequence"/>
</dbReference>
<evidence type="ECO:0000259" key="3">
    <source>
        <dbReference type="Pfam" id="PF22754"/>
    </source>
</evidence>
<protein>
    <recommendedName>
        <fullName evidence="3">Plant bHLH transcription factor ACT-like domain-containing protein</fullName>
    </recommendedName>
</protein>
<dbReference type="Pfam" id="PF22754">
    <property type="entry name" value="bHLH-TF_ACT-like_plant"/>
    <property type="match status" value="1"/>
</dbReference>
<dbReference type="EMBL" id="BDDD01000036">
    <property type="protein sequence ID" value="GAV57607.1"/>
    <property type="molecule type" value="Genomic_DNA"/>
</dbReference>
<accession>A0A1Q3APC9</accession>
<comment type="subcellular location">
    <subcellularLocation>
        <location evidence="1">Nucleus</location>
    </subcellularLocation>
</comment>
<evidence type="ECO:0000313" key="5">
    <source>
        <dbReference type="Proteomes" id="UP000187406"/>
    </source>
</evidence>
<dbReference type="GO" id="GO:0043565">
    <property type="term" value="F:sequence-specific DNA binding"/>
    <property type="evidence" value="ECO:0007669"/>
    <property type="project" value="TreeGrafter"/>
</dbReference>
<dbReference type="InParanoid" id="A0A1Q3APC9"/>
<evidence type="ECO:0000256" key="2">
    <source>
        <dbReference type="ARBA" id="ARBA00023242"/>
    </source>
</evidence>
<gene>
    <name evidence="4" type="ORF">CFOL_v3_01144</name>
</gene>
<dbReference type="InterPro" id="IPR051358">
    <property type="entry name" value="TF_AMS/ICE1/BHLH6-like"/>
</dbReference>
<reference evidence="5" key="1">
    <citation type="submission" date="2016-04" db="EMBL/GenBank/DDBJ databases">
        <title>Cephalotus genome sequencing.</title>
        <authorList>
            <person name="Fukushima K."/>
            <person name="Hasebe M."/>
            <person name="Fang X."/>
        </authorList>
    </citation>
    <scope>NUCLEOTIDE SEQUENCE [LARGE SCALE GENOMIC DNA]</scope>
    <source>
        <strain evidence="5">cv. St1</strain>
    </source>
</reference>
<proteinExistence type="predicted"/>
<dbReference type="PANTHER" id="PTHR31945:SF27">
    <property type="entry name" value="TRANSCRIPTION FACTOR BHLH35-LIKE PROTEIN"/>
    <property type="match status" value="1"/>
</dbReference>
<dbReference type="GO" id="GO:0003700">
    <property type="term" value="F:DNA-binding transcription factor activity"/>
    <property type="evidence" value="ECO:0007669"/>
    <property type="project" value="TreeGrafter"/>
</dbReference>
<keyword evidence="5" id="KW-1185">Reference proteome</keyword>
<evidence type="ECO:0000256" key="1">
    <source>
        <dbReference type="ARBA" id="ARBA00004123"/>
    </source>
</evidence>
<evidence type="ECO:0000313" key="4">
    <source>
        <dbReference type="EMBL" id="GAV57607.1"/>
    </source>
</evidence>
<dbReference type="STRING" id="3775.A0A1Q3APC9"/>
<name>A0A1Q3APC9_CEPFO</name>
<dbReference type="GO" id="GO:0005634">
    <property type="term" value="C:nucleus"/>
    <property type="evidence" value="ECO:0007669"/>
    <property type="project" value="UniProtKB-SubCell"/>
</dbReference>
<feature type="domain" description="Plant bHLH transcription factor ACT-like" evidence="3">
    <location>
        <begin position="78"/>
        <end position="154"/>
    </location>
</feature>